<organism evidence="6 7">
    <name type="scientific">Pristionchus mayeri</name>
    <dbReference type="NCBI Taxonomy" id="1317129"/>
    <lineage>
        <taxon>Eukaryota</taxon>
        <taxon>Metazoa</taxon>
        <taxon>Ecdysozoa</taxon>
        <taxon>Nematoda</taxon>
        <taxon>Chromadorea</taxon>
        <taxon>Rhabditida</taxon>
        <taxon>Rhabditina</taxon>
        <taxon>Diplogasteromorpha</taxon>
        <taxon>Diplogasteroidea</taxon>
        <taxon>Neodiplogasteridae</taxon>
        <taxon>Pristionchus</taxon>
    </lineage>
</organism>
<name>A0AAN5HYH9_9BILA</name>
<dbReference type="Pfam" id="PF10320">
    <property type="entry name" value="7TM_GPCR_Srsx"/>
    <property type="match status" value="1"/>
</dbReference>
<dbReference type="GO" id="GO:0016020">
    <property type="term" value="C:membrane"/>
    <property type="evidence" value="ECO:0007669"/>
    <property type="project" value="UniProtKB-SubCell"/>
</dbReference>
<keyword evidence="7" id="KW-1185">Reference proteome</keyword>
<evidence type="ECO:0000256" key="4">
    <source>
        <dbReference type="ARBA" id="ARBA00023136"/>
    </source>
</evidence>
<dbReference type="InterPro" id="IPR000276">
    <property type="entry name" value="GPCR_Rhodpsn"/>
</dbReference>
<evidence type="ECO:0000256" key="3">
    <source>
        <dbReference type="ARBA" id="ARBA00022989"/>
    </source>
</evidence>
<evidence type="ECO:0000313" key="7">
    <source>
        <dbReference type="Proteomes" id="UP001328107"/>
    </source>
</evidence>
<evidence type="ECO:0000256" key="1">
    <source>
        <dbReference type="ARBA" id="ARBA00004370"/>
    </source>
</evidence>
<evidence type="ECO:0000256" key="2">
    <source>
        <dbReference type="ARBA" id="ARBA00022692"/>
    </source>
</evidence>
<keyword evidence="4 5" id="KW-0472">Membrane</keyword>
<accession>A0AAN5HYH9</accession>
<feature type="transmembrane region" description="Helical" evidence="5">
    <location>
        <begin position="70"/>
        <end position="90"/>
    </location>
</feature>
<feature type="non-terminal residue" evidence="6">
    <location>
        <position position="116"/>
    </location>
</feature>
<evidence type="ECO:0000313" key="6">
    <source>
        <dbReference type="EMBL" id="GMR45598.1"/>
    </source>
</evidence>
<dbReference type="SMART" id="SM01381">
    <property type="entry name" value="7TM_GPCR_Srsx"/>
    <property type="match status" value="1"/>
</dbReference>
<keyword evidence="3 5" id="KW-1133">Transmembrane helix</keyword>
<dbReference type="InterPro" id="IPR047130">
    <property type="entry name" value="7TM_GPCR_Srsx_nematod"/>
</dbReference>
<proteinExistence type="predicted"/>
<dbReference type="PANTHER" id="PTHR23360">
    <property type="entry name" value="G-PROTEIN COUPLED RECEPTORS FAMILY 1 PROFILE DOMAIN-CONTAINING PROTEIN-RELATED"/>
    <property type="match status" value="1"/>
</dbReference>
<feature type="non-terminal residue" evidence="6">
    <location>
        <position position="1"/>
    </location>
</feature>
<comment type="subcellular location">
    <subcellularLocation>
        <location evidence="1">Membrane</location>
    </subcellularLocation>
</comment>
<protein>
    <recommendedName>
        <fullName evidence="8">G protein-coupled receptor</fullName>
    </recommendedName>
</protein>
<evidence type="ECO:0008006" key="8">
    <source>
        <dbReference type="Google" id="ProtNLM"/>
    </source>
</evidence>
<gene>
    <name evidence="6" type="ORF">PMAYCL1PPCAC_15793</name>
</gene>
<dbReference type="AlphaFoldDB" id="A0AAN5HYH9"/>
<reference evidence="7" key="1">
    <citation type="submission" date="2022-10" db="EMBL/GenBank/DDBJ databases">
        <title>Genome assembly of Pristionchus species.</title>
        <authorList>
            <person name="Yoshida K."/>
            <person name="Sommer R.J."/>
        </authorList>
    </citation>
    <scope>NUCLEOTIDE SEQUENCE [LARGE SCALE GENOMIC DNA]</scope>
    <source>
        <strain evidence="7">RS5460</strain>
    </source>
</reference>
<dbReference type="EMBL" id="BTRK01000004">
    <property type="protein sequence ID" value="GMR45598.1"/>
    <property type="molecule type" value="Genomic_DNA"/>
</dbReference>
<keyword evidence="2 5" id="KW-0812">Transmembrane</keyword>
<comment type="caution">
    <text evidence="6">The sequence shown here is derived from an EMBL/GenBank/DDBJ whole genome shotgun (WGS) entry which is preliminary data.</text>
</comment>
<evidence type="ECO:0000256" key="5">
    <source>
        <dbReference type="SAM" id="Phobius"/>
    </source>
</evidence>
<dbReference type="Proteomes" id="UP001328107">
    <property type="component" value="Unassembled WGS sequence"/>
</dbReference>
<feature type="transmembrane region" description="Helical" evidence="5">
    <location>
        <begin position="31"/>
        <end position="50"/>
    </location>
</feature>
<dbReference type="InterPro" id="IPR019424">
    <property type="entry name" value="7TM_GPCR_Srsx"/>
</dbReference>
<dbReference type="PANTHER" id="PTHR23360:SF5">
    <property type="entry name" value="G-PROTEIN COUPLED RECEPTORS FAMILY 1 PROFILE DOMAIN-CONTAINING PROTEIN"/>
    <property type="match status" value="1"/>
</dbReference>
<sequence length="116" mass="12776">GNVSVNLTSSCVYFRTWRGLKSHSDSTAMKSIIKSLFTIVTVDVSGWLLTPGIAEIAKHLDVQPQQEFTIVFFCVIFLNLAFASKLPIYYSASSEYRAAMKAILFGKSIDTNASIS</sequence>
<dbReference type="GO" id="GO:0004930">
    <property type="term" value="F:G protein-coupled receptor activity"/>
    <property type="evidence" value="ECO:0007669"/>
    <property type="project" value="InterPro"/>
</dbReference>